<dbReference type="AlphaFoldDB" id="A0A859FHW4"/>
<dbReference type="Proteomes" id="UP000318138">
    <property type="component" value="Chromosome"/>
</dbReference>
<dbReference type="InterPro" id="IPR011330">
    <property type="entry name" value="Glyco_hydro/deAcase_b/a-brl"/>
</dbReference>
<evidence type="ECO:0000313" key="1">
    <source>
        <dbReference type="EMBL" id="QKS72428.1"/>
    </source>
</evidence>
<sequence>MIDLNCDVGEGFNDEHVFPYITSANIACGAHAGSPELMLRTIKQAKKHGVAVGAHPGFLDKEGFGRREVEIEEEQLVAILMYQLGAMRTLCEAEGIEMKHVKPHGALYNMAVRREDYARAIVHAVKNVAPRATLIGLSTSSMLTHARKEGLKTANEFFADRMLEADGTLTPRSETKAVIQDEHVAVARTIQAIQDGYVQARTGESVSVQVNTICLHGDSPRVQTFAASLREALKAANIPVGAANL</sequence>
<dbReference type="NCBIfam" id="NF003814">
    <property type="entry name" value="PRK05406.1-3"/>
    <property type="match status" value="1"/>
</dbReference>
<dbReference type="Gene3D" id="3.20.20.370">
    <property type="entry name" value="Glycoside hydrolase/deacetylase"/>
    <property type="match status" value="1"/>
</dbReference>
<dbReference type="EMBL" id="CP041372">
    <property type="protein sequence ID" value="QKS72428.1"/>
    <property type="molecule type" value="Genomic_DNA"/>
</dbReference>
<name>A0A859FHW4_9BACI</name>
<reference evidence="2" key="1">
    <citation type="submission" date="2019-07" db="EMBL/GenBank/DDBJ databases">
        <title>Bacillus alkalisoli sp. nov. isolated from saline soil.</title>
        <authorList>
            <person name="Sun J.-Q."/>
            <person name="Xu L."/>
        </authorList>
    </citation>
    <scope>NUCLEOTIDE SEQUENCE [LARGE SCALE GENOMIC DNA]</scope>
    <source>
        <strain evidence="2">M4U3P1</strain>
    </source>
</reference>
<dbReference type="CDD" id="cd10787">
    <property type="entry name" value="LamB_YcsF_like"/>
    <property type="match status" value="1"/>
</dbReference>
<proteinExistence type="predicted"/>
<gene>
    <name evidence="1" type="ORF">FLK61_38020</name>
</gene>
<dbReference type="SUPFAM" id="SSF88713">
    <property type="entry name" value="Glycoside hydrolase/deacetylase"/>
    <property type="match status" value="1"/>
</dbReference>
<evidence type="ECO:0000313" key="2">
    <source>
        <dbReference type="Proteomes" id="UP000318138"/>
    </source>
</evidence>
<dbReference type="InterPro" id="IPR005501">
    <property type="entry name" value="LamB/YcsF/PxpA-like"/>
</dbReference>
<dbReference type="NCBIfam" id="NF003816">
    <property type="entry name" value="PRK05406.1-5"/>
    <property type="match status" value="1"/>
</dbReference>
<dbReference type="RefSeq" id="WP_176010406.1">
    <property type="nucleotide sequence ID" value="NZ_CP041372.2"/>
</dbReference>
<dbReference type="KEGG" id="psua:FLK61_38020"/>
<keyword evidence="2" id="KW-1185">Reference proteome</keyword>
<organism evidence="1 2">
    <name type="scientific">Paenalkalicoccus suaedae</name>
    <dbReference type="NCBI Taxonomy" id="2592382"/>
    <lineage>
        <taxon>Bacteria</taxon>
        <taxon>Bacillati</taxon>
        <taxon>Bacillota</taxon>
        <taxon>Bacilli</taxon>
        <taxon>Bacillales</taxon>
        <taxon>Bacillaceae</taxon>
        <taxon>Paenalkalicoccus</taxon>
    </lineage>
</organism>
<dbReference type="Pfam" id="PF03746">
    <property type="entry name" value="LamB_YcsF"/>
    <property type="match status" value="1"/>
</dbReference>
<accession>A0A859FHW4</accession>
<dbReference type="PANTHER" id="PTHR30292:SF0">
    <property type="entry name" value="5-OXOPROLINASE SUBUNIT A"/>
    <property type="match status" value="1"/>
</dbReference>
<dbReference type="PANTHER" id="PTHR30292">
    <property type="entry name" value="UNCHARACTERIZED PROTEIN YBGL-RELATED"/>
    <property type="match status" value="1"/>
</dbReference>
<protein>
    <submittedName>
        <fullName evidence="1">LamB/YcsF family protein</fullName>
    </submittedName>
</protein>
<dbReference type="GO" id="GO:0005975">
    <property type="term" value="P:carbohydrate metabolic process"/>
    <property type="evidence" value="ECO:0007669"/>
    <property type="project" value="InterPro"/>
</dbReference>